<evidence type="ECO:0000256" key="11">
    <source>
        <dbReference type="SAM" id="Phobius"/>
    </source>
</evidence>
<feature type="domain" description="PDZ" evidence="12">
    <location>
        <begin position="120"/>
        <end position="172"/>
    </location>
</feature>
<dbReference type="PROSITE" id="PS50106">
    <property type="entry name" value="PDZ"/>
    <property type="match status" value="1"/>
</dbReference>
<evidence type="ECO:0000256" key="7">
    <source>
        <dbReference type="ARBA" id="ARBA00022833"/>
    </source>
</evidence>
<comment type="caution">
    <text evidence="13">The sequence shown here is derived from an EMBL/GenBank/DDBJ whole genome shotgun (WGS) entry which is preliminary data.</text>
</comment>
<comment type="subcellular location">
    <subcellularLocation>
        <location evidence="2">Membrane</location>
        <topology evidence="2">Multi-pass membrane protein</topology>
    </subcellularLocation>
</comment>
<accession>A0A9D1W3E3</accession>
<evidence type="ECO:0000256" key="10">
    <source>
        <dbReference type="ARBA" id="ARBA00023136"/>
    </source>
</evidence>
<evidence type="ECO:0000256" key="9">
    <source>
        <dbReference type="ARBA" id="ARBA00023049"/>
    </source>
</evidence>
<evidence type="ECO:0000256" key="4">
    <source>
        <dbReference type="ARBA" id="ARBA00022670"/>
    </source>
</evidence>
<dbReference type="SUPFAM" id="SSF50156">
    <property type="entry name" value="PDZ domain-like"/>
    <property type="match status" value="1"/>
</dbReference>
<dbReference type="InterPro" id="IPR004387">
    <property type="entry name" value="Pept_M50_Zn"/>
</dbReference>
<evidence type="ECO:0000313" key="14">
    <source>
        <dbReference type="Proteomes" id="UP000886780"/>
    </source>
</evidence>
<evidence type="ECO:0000256" key="8">
    <source>
        <dbReference type="ARBA" id="ARBA00022989"/>
    </source>
</evidence>
<dbReference type="CDD" id="cd06163">
    <property type="entry name" value="S2P-M50_PDZ_RseP-like"/>
    <property type="match status" value="1"/>
</dbReference>
<dbReference type="PANTHER" id="PTHR42837:SF2">
    <property type="entry name" value="MEMBRANE METALLOPROTEASE ARASP2, CHLOROPLASTIC-RELATED"/>
    <property type="match status" value="1"/>
</dbReference>
<protein>
    <submittedName>
        <fullName evidence="13">Site-2 protease family protein</fullName>
    </submittedName>
</protein>
<evidence type="ECO:0000256" key="1">
    <source>
        <dbReference type="ARBA" id="ARBA00001947"/>
    </source>
</evidence>
<evidence type="ECO:0000256" key="2">
    <source>
        <dbReference type="ARBA" id="ARBA00004141"/>
    </source>
</evidence>
<proteinExistence type="inferred from homology"/>
<feature type="transmembrane region" description="Helical" evidence="11">
    <location>
        <begin position="84"/>
        <end position="111"/>
    </location>
</feature>
<organism evidence="13 14">
    <name type="scientific">Candidatus Lachnoclostridium stercoripullorum</name>
    <dbReference type="NCBI Taxonomy" id="2838635"/>
    <lineage>
        <taxon>Bacteria</taxon>
        <taxon>Bacillati</taxon>
        <taxon>Bacillota</taxon>
        <taxon>Clostridia</taxon>
        <taxon>Lachnospirales</taxon>
        <taxon>Lachnospiraceae</taxon>
    </lineage>
</organism>
<name>A0A9D1W3E3_9FIRM</name>
<dbReference type="AlphaFoldDB" id="A0A9D1W3E3"/>
<evidence type="ECO:0000256" key="6">
    <source>
        <dbReference type="ARBA" id="ARBA00022801"/>
    </source>
</evidence>
<dbReference type="PANTHER" id="PTHR42837">
    <property type="entry name" value="REGULATOR OF SIGMA-E PROTEASE RSEP"/>
    <property type="match status" value="1"/>
</dbReference>
<comment type="similarity">
    <text evidence="3">Belongs to the peptidase M50B family.</text>
</comment>
<keyword evidence="7" id="KW-0862">Zinc</keyword>
<dbReference type="InterPro" id="IPR008915">
    <property type="entry name" value="Peptidase_M50"/>
</dbReference>
<keyword evidence="10 11" id="KW-0472">Membrane</keyword>
<feature type="transmembrane region" description="Helical" evidence="11">
    <location>
        <begin position="324"/>
        <end position="343"/>
    </location>
</feature>
<evidence type="ECO:0000256" key="5">
    <source>
        <dbReference type="ARBA" id="ARBA00022692"/>
    </source>
</evidence>
<comment type="cofactor">
    <cofactor evidence="1">
        <name>Zn(2+)</name>
        <dbReference type="ChEBI" id="CHEBI:29105"/>
    </cofactor>
</comment>
<evidence type="ECO:0000259" key="12">
    <source>
        <dbReference type="PROSITE" id="PS50106"/>
    </source>
</evidence>
<dbReference type="InterPro" id="IPR001478">
    <property type="entry name" value="PDZ"/>
</dbReference>
<dbReference type="Pfam" id="PF02163">
    <property type="entry name" value="Peptidase_M50"/>
    <property type="match status" value="1"/>
</dbReference>
<dbReference type="EMBL" id="DXEU01000055">
    <property type="protein sequence ID" value="HIX51766.1"/>
    <property type="molecule type" value="Genomic_DNA"/>
</dbReference>
<reference evidence="13" key="1">
    <citation type="journal article" date="2021" name="PeerJ">
        <title>Extensive microbial diversity within the chicken gut microbiome revealed by metagenomics and culture.</title>
        <authorList>
            <person name="Gilroy R."/>
            <person name="Ravi A."/>
            <person name="Getino M."/>
            <person name="Pursley I."/>
            <person name="Horton D.L."/>
            <person name="Alikhan N.F."/>
            <person name="Baker D."/>
            <person name="Gharbi K."/>
            <person name="Hall N."/>
            <person name="Watson M."/>
            <person name="Adriaenssens E.M."/>
            <person name="Foster-Nyarko E."/>
            <person name="Jarju S."/>
            <person name="Secka A."/>
            <person name="Antonio M."/>
            <person name="Oren A."/>
            <person name="Chaudhuri R.R."/>
            <person name="La Ragione R."/>
            <person name="Hildebrand F."/>
            <person name="Pallen M.J."/>
        </authorList>
    </citation>
    <scope>NUCLEOTIDE SEQUENCE</scope>
    <source>
        <strain evidence="13">ChiGjej4B4-12881</strain>
    </source>
</reference>
<keyword evidence="5 11" id="KW-0812">Transmembrane</keyword>
<dbReference type="Gene3D" id="2.30.42.10">
    <property type="match status" value="1"/>
</dbReference>
<dbReference type="Pfam" id="PF17820">
    <property type="entry name" value="PDZ_6"/>
    <property type="match status" value="1"/>
</dbReference>
<gene>
    <name evidence="13" type="ORF">IAA28_03040</name>
</gene>
<evidence type="ECO:0000313" key="13">
    <source>
        <dbReference type="EMBL" id="HIX51766.1"/>
    </source>
</evidence>
<sequence>MNIIAAVLVFGLIVLVHEFGHFLLAKLNGIGVVEFSIGMGPRLLSWQGKETRYSVKILPFGGSCMMLGEDEKDTDPSAFNNKSVWARISVVFAGPAFNFILAFLFAVIIVLNIGYQKFEISEVTEGSPAAEAGLLPGDVITRVNSRKITAYEDIQIYMLANPGETLRVQYRRPAGEDQWTTGETVLTPEYSKEQGRYLMGVTFISRYVKAENPGQVLYYSAYQVKYCVTSTFDSLKMLFTRQVQVDEAVAGPVRIVAMIGENVEESREIGLPVMALTLCYWSLILSASLGIMNLLPLPALDGGRLVFLVIEAVRGKGIDQEKEGMVHMAGLLILMALMVFVLFNDIRSLL</sequence>
<dbReference type="InterPro" id="IPR036034">
    <property type="entry name" value="PDZ_sf"/>
</dbReference>
<keyword evidence="8 11" id="KW-1133">Transmembrane helix</keyword>
<dbReference type="GO" id="GO:0004222">
    <property type="term" value="F:metalloendopeptidase activity"/>
    <property type="evidence" value="ECO:0007669"/>
    <property type="project" value="InterPro"/>
</dbReference>
<reference evidence="13" key="2">
    <citation type="submission" date="2021-04" db="EMBL/GenBank/DDBJ databases">
        <authorList>
            <person name="Gilroy R."/>
        </authorList>
    </citation>
    <scope>NUCLEOTIDE SEQUENCE</scope>
    <source>
        <strain evidence="13">ChiGjej4B4-12881</strain>
    </source>
</reference>
<dbReference type="InterPro" id="IPR041489">
    <property type="entry name" value="PDZ_6"/>
</dbReference>
<keyword evidence="6" id="KW-0378">Hydrolase</keyword>
<dbReference type="GO" id="GO:0016020">
    <property type="term" value="C:membrane"/>
    <property type="evidence" value="ECO:0007669"/>
    <property type="project" value="UniProtKB-SubCell"/>
</dbReference>
<keyword evidence="4 13" id="KW-0645">Protease</keyword>
<evidence type="ECO:0000256" key="3">
    <source>
        <dbReference type="ARBA" id="ARBA00007931"/>
    </source>
</evidence>
<dbReference type="Proteomes" id="UP000886780">
    <property type="component" value="Unassembled WGS sequence"/>
</dbReference>
<dbReference type="SMART" id="SM00228">
    <property type="entry name" value="PDZ"/>
    <property type="match status" value="1"/>
</dbReference>
<keyword evidence="9" id="KW-0482">Metalloprotease</keyword>
<feature type="transmembrane region" description="Helical" evidence="11">
    <location>
        <begin position="273"/>
        <end position="295"/>
    </location>
</feature>
<dbReference type="GO" id="GO:0006508">
    <property type="term" value="P:proteolysis"/>
    <property type="evidence" value="ECO:0007669"/>
    <property type="project" value="UniProtKB-KW"/>
</dbReference>